<keyword evidence="1" id="KW-0812">Transmembrane</keyword>
<proteinExistence type="predicted"/>
<accession>F0SQ81</accession>
<protein>
    <submittedName>
        <fullName evidence="3">TadE family protein</fullName>
    </submittedName>
</protein>
<evidence type="ECO:0000256" key="1">
    <source>
        <dbReference type="SAM" id="Phobius"/>
    </source>
</evidence>
<dbReference type="KEGG" id="pbs:Plabr_4689"/>
<name>F0SQ81_RUBBR</name>
<dbReference type="HOGENOM" id="CLU_1884233_0_0_0"/>
<dbReference type="InterPro" id="IPR012495">
    <property type="entry name" value="TadE-like_dom"/>
</dbReference>
<dbReference type="eggNOG" id="ENOG502ZHPU">
    <property type="taxonomic scope" value="Bacteria"/>
</dbReference>
<keyword evidence="4" id="KW-1185">Reference proteome</keyword>
<organism evidence="3 4">
    <name type="scientific">Rubinisphaera brasiliensis (strain ATCC 49424 / DSM 5305 / JCM 21570 / IAM 15109 / NBRC 103401 / IFAM 1448)</name>
    <name type="common">Planctomyces brasiliensis</name>
    <dbReference type="NCBI Taxonomy" id="756272"/>
    <lineage>
        <taxon>Bacteria</taxon>
        <taxon>Pseudomonadati</taxon>
        <taxon>Planctomycetota</taxon>
        <taxon>Planctomycetia</taxon>
        <taxon>Planctomycetales</taxon>
        <taxon>Planctomycetaceae</taxon>
        <taxon>Rubinisphaera</taxon>
    </lineage>
</organism>
<dbReference type="Pfam" id="PF07811">
    <property type="entry name" value="TadE"/>
    <property type="match status" value="1"/>
</dbReference>
<feature type="domain" description="TadE-like" evidence="2">
    <location>
        <begin position="17"/>
        <end position="56"/>
    </location>
</feature>
<reference evidence="4" key="1">
    <citation type="submission" date="2011-02" db="EMBL/GenBank/DDBJ databases">
        <title>The complete genome of Planctomyces brasiliensis DSM 5305.</title>
        <authorList>
            <person name="Lucas S."/>
            <person name="Copeland A."/>
            <person name="Lapidus A."/>
            <person name="Bruce D."/>
            <person name="Goodwin L."/>
            <person name="Pitluck S."/>
            <person name="Kyrpides N."/>
            <person name="Mavromatis K."/>
            <person name="Pagani I."/>
            <person name="Ivanova N."/>
            <person name="Ovchinnikova G."/>
            <person name="Lu M."/>
            <person name="Detter J.C."/>
            <person name="Han C."/>
            <person name="Land M."/>
            <person name="Hauser L."/>
            <person name="Markowitz V."/>
            <person name="Cheng J.-F."/>
            <person name="Hugenholtz P."/>
            <person name="Woyke T."/>
            <person name="Wu D."/>
            <person name="Tindall B."/>
            <person name="Pomrenke H.G."/>
            <person name="Brambilla E."/>
            <person name="Klenk H.-P."/>
            <person name="Eisen J.A."/>
        </authorList>
    </citation>
    <scope>NUCLEOTIDE SEQUENCE [LARGE SCALE GENOMIC DNA]</scope>
    <source>
        <strain evidence="4">ATCC 49424 / DSM 5305 / JCM 21570 / NBRC 103401 / IFAM 1448</strain>
    </source>
</reference>
<gene>
    <name evidence="3" type="ordered locus">Plabr_4689</name>
</gene>
<dbReference type="AlphaFoldDB" id="F0SQ81"/>
<feature type="transmembrane region" description="Helical" evidence="1">
    <location>
        <begin position="20"/>
        <end position="43"/>
    </location>
</feature>
<evidence type="ECO:0000259" key="2">
    <source>
        <dbReference type="Pfam" id="PF07811"/>
    </source>
</evidence>
<dbReference type="STRING" id="756272.Plabr_4689"/>
<keyword evidence="1" id="KW-1133">Transmembrane helix</keyword>
<sequence>MRRVTQKQSRRRSGFLSMELAMTLPILMLLLLGVFEFSMLFYARGSVVEASRNGARAATHPGANMDYVEQTVRQSLGPVLAQRVGIEAVIGPFSGDPVAVVVRVPMQDAAPDLLWPIGFGLRDRFLVAETVMQRE</sequence>
<dbReference type="OrthoDB" id="214302at2"/>
<evidence type="ECO:0000313" key="3">
    <source>
        <dbReference type="EMBL" id="ADY62260.1"/>
    </source>
</evidence>
<keyword evidence="1" id="KW-0472">Membrane</keyword>
<dbReference type="Proteomes" id="UP000006860">
    <property type="component" value="Chromosome"/>
</dbReference>
<dbReference type="EMBL" id="CP002546">
    <property type="protein sequence ID" value="ADY62260.1"/>
    <property type="molecule type" value="Genomic_DNA"/>
</dbReference>
<evidence type="ECO:0000313" key="4">
    <source>
        <dbReference type="Proteomes" id="UP000006860"/>
    </source>
</evidence>